<evidence type="ECO:0000313" key="2">
    <source>
        <dbReference type="Proteomes" id="UP000618240"/>
    </source>
</evidence>
<sequence>MNTGIIKKFSSLYSSWNINHSFFNIVLTSHSKFDVVYKPNDKMIAMINAEIDKEKNEHIQSIEYKGYIQESRHNKTYRRLCPILS</sequence>
<proteinExistence type="predicted"/>
<keyword evidence="2" id="KW-1185">Reference proteome</keyword>
<comment type="caution">
    <text evidence="1">The sequence shown here is derived from an EMBL/GenBank/DDBJ whole genome shotgun (WGS) entry which is preliminary data.</text>
</comment>
<reference evidence="1 2" key="1">
    <citation type="submission" date="2021-09" db="EMBL/GenBank/DDBJ databases">
        <title>Genome sequencing and assembly of Chryseobacterium sp. RG1.</title>
        <authorList>
            <person name="Chhetri G."/>
        </authorList>
    </citation>
    <scope>NUCLEOTIDE SEQUENCE [LARGE SCALE GENOMIC DNA]</scope>
    <source>
        <strain evidence="1 2">RG1</strain>
    </source>
</reference>
<accession>A0ABS8A1E5</accession>
<dbReference type="RefSeq" id="WP_225688789.1">
    <property type="nucleotide sequence ID" value="NZ_JAERSE020000003.1"/>
</dbReference>
<organism evidence="1 2">
    <name type="scientific">Chryseobacterium tagetis</name>
    <dbReference type="NCBI Taxonomy" id="2801334"/>
    <lineage>
        <taxon>Bacteria</taxon>
        <taxon>Pseudomonadati</taxon>
        <taxon>Bacteroidota</taxon>
        <taxon>Flavobacteriia</taxon>
        <taxon>Flavobacteriales</taxon>
        <taxon>Weeksellaceae</taxon>
        <taxon>Chryseobacterium group</taxon>
        <taxon>Chryseobacterium</taxon>
    </lineage>
</organism>
<protein>
    <submittedName>
        <fullName evidence="1">Uncharacterized protein</fullName>
    </submittedName>
</protein>
<evidence type="ECO:0000313" key="1">
    <source>
        <dbReference type="EMBL" id="MCA6067809.1"/>
    </source>
</evidence>
<dbReference type="EMBL" id="JAERSE020000003">
    <property type="protein sequence ID" value="MCA6067809.1"/>
    <property type="molecule type" value="Genomic_DNA"/>
</dbReference>
<dbReference type="Proteomes" id="UP000618240">
    <property type="component" value="Unassembled WGS sequence"/>
</dbReference>
<name>A0ABS8A1E5_9FLAO</name>
<gene>
    <name evidence="1" type="ORF">JI747_011510</name>
</gene>